<name>A0AAC9A6G6_9LACT</name>
<accession>A0AAC9A6G6</accession>
<dbReference type="InterPro" id="IPR018485">
    <property type="entry name" value="FGGY_C"/>
</dbReference>
<evidence type="ECO:0000313" key="6">
    <source>
        <dbReference type="EMBL" id="AMB96992.1"/>
    </source>
</evidence>
<dbReference type="SUPFAM" id="SSF53067">
    <property type="entry name" value="Actin-like ATPase domain"/>
    <property type="match status" value="2"/>
</dbReference>
<dbReference type="GeneID" id="92866226"/>
<sequence length="450" mass="50551">MITYIASIDVGTTNTKINLFTHNYQLIDTIKAGYQRINNQNDLHEMDFEEIWQIVKDGLRLLINQYEIEELEIILTTAMHSVQLLDQDFNLFGQTITWADRRGCELLPQLSKSEKEEVYQRTGTPIHSMNPYIKLLSIYKPDMKIASIKDLLFYRLTGEWSIDLSNASSSGLLNLATLVWDQELLTQLGLSVEDLPKIRPVNYVVTTFHKSLQIPIKVIIGTSDGVSSNYIFNDLDHHAVLSIGTSHAVRIVDDSPSINVTLNNFSYAIDANHYLIGLASNNGADILAWACDVFKTNFDELNQICIDRSVDQAVFVPYINGERAPIWQDSARGSLLNLTRNASRESILYAIILGMLFNIKVNITNLGDLVSFDKLGLVGGVTQMTGLTQLIADVLNKELYIPQIENAETMGTIHLVHNVLSKGKYAVVQPNVEATKLLEVLFAQYLNELN</sequence>
<dbReference type="GO" id="GO:0016301">
    <property type="term" value="F:kinase activity"/>
    <property type="evidence" value="ECO:0007669"/>
    <property type="project" value="UniProtKB-KW"/>
</dbReference>
<gene>
    <name evidence="6" type="ORF">AWM74_01520</name>
</gene>
<dbReference type="CDD" id="cd07770">
    <property type="entry name" value="ASKHA_NBD_FGGY_GntK"/>
    <property type="match status" value="1"/>
</dbReference>
<dbReference type="RefSeq" id="WP_026466344.1">
    <property type="nucleotide sequence ID" value="NZ_CP014162.1"/>
</dbReference>
<organism evidence="6 7">
    <name type="scientific">Aerococcus urinaeequi</name>
    <dbReference type="NCBI Taxonomy" id="51665"/>
    <lineage>
        <taxon>Bacteria</taxon>
        <taxon>Bacillati</taxon>
        <taxon>Bacillota</taxon>
        <taxon>Bacilli</taxon>
        <taxon>Lactobacillales</taxon>
        <taxon>Aerococcaceae</taxon>
        <taxon>Aerococcus</taxon>
    </lineage>
</organism>
<dbReference type="InterPro" id="IPR050406">
    <property type="entry name" value="FGGY_Carb_Kinase"/>
</dbReference>
<evidence type="ECO:0000256" key="1">
    <source>
        <dbReference type="ARBA" id="ARBA00009156"/>
    </source>
</evidence>
<dbReference type="AlphaFoldDB" id="A0AAC9A6G6"/>
<dbReference type="GO" id="GO:0005975">
    <property type="term" value="P:carbohydrate metabolic process"/>
    <property type="evidence" value="ECO:0007669"/>
    <property type="project" value="InterPro"/>
</dbReference>
<dbReference type="Proteomes" id="UP000067698">
    <property type="component" value="Chromosome"/>
</dbReference>
<reference evidence="7" key="2">
    <citation type="submission" date="2016-01" db="EMBL/GenBank/DDBJ databases">
        <title>Six Aerococcus type strain genome sequencing and assembly using PacBio and Illumina Hiseq.</title>
        <authorList>
            <person name="Carkaci D."/>
            <person name="Dargis R."/>
            <person name="Nielsen X.C."/>
            <person name="Skovgaard O."/>
            <person name="Fuursted K."/>
            <person name="Christensen J.J."/>
        </authorList>
    </citation>
    <scope>NUCLEOTIDE SEQUENCE [LARGE SCALE GENOMIC DNA]</scope>
    <source>
        <strain evidence="7">CCUG28094</strain>
    </source>
</reference>
<feature type="domain" description="Carbohydrate kinase FGGY C-terminal" evidence="5">
    <location>
        <begin position="240"/>
        <end position="413"/>
    </location>
</feature>
<evidence type="ECO:0000256" key="2">
    <source>
        <dbReference type="ARBA" id="ARBA00022679"/>
    </source>
</evidence>
<evidence type="ECO:0000259" key="5">
    <source>
        <dbReference type="Pfam" id="PF02782"/>
    </source>
</evidence>
<keyword evidence="2" id="KW-0808">Transferase</keyword>
<dbReference type="InterPro" id="IPR018484">
    <property type="entry name" value="FGGY_N"/>
</dbReference>
<comment type="similarity">
    <text evidence="1">Belongs to the FGGY kinase family.</text>
</comment>
<proteinExistence type="inferred from homology"/>
<dbReference type="EMBL" id="CP014162">
    <property type="protein sequence ID" value="AMB96992.1"/>
    <property type="molecule type" value="Genomic_DNA"/>
</dbReference>
<evidence type="ECO:0008006" key="8">
    <source>
        <dbReference type="Google" id="ProtNLM"/>
    </source>
</evidence>
<dbReference type="InterPro" id="IPR043129">
    <property type="entry name" value="ATPase_NBD"/>
</dbReference>
<protein>
    <recommendedName>
        <fullName evidence="8">Gluconokinase</fullName>
    </recommendedName>
</protein>
<dbReference type="Pfam" id="PF02782">
    <property type="entry name" value="FGGY_C"/>
    <property type="match status" value="1"/>
</dbReference>
<keyword evidence="3" id="KW-0418">Kinase</keyword>
<dbReference type="PIRSF" id="PIRSF000538">
    <property type="entry name" value="GlpK"/>
    <property type="match status" value="1"/>
</dbReference>
<evidence type="ECO:0000259" key="4">
    <source>
        <dbReference type="Pfam" id="PF00370"/>
    </source>
</evidence>
<evidence type="ECO:0000256" key="3">
    <source>
        <dbReference type="ARBA" id="ARBA00022777"/>
    </source>
</evidence>
<feature type="domain" description="Carbohydrate kinase FGGY N-terminal" evidence="4">
    <location>
        <begin position="4"/>
        <end position="228"/>
    </location>
</feature>
<dbReference type="Gene3D" id="3.30.420.40">
    <property type="match status" value="2"/>
</dbReference>
<dbReference type="PANTHER" id="PTHR43095:SF2">
    <property type="entry name" value="GLUCONOKINASE"/>
    <property type="match status" value="1"/>
</dbReference>
<dbReference type="PANTHER" id="PTHR43095">
    <property type="entry name" value="SUGAR KINASE"/>
    <property type="match status" value="1"/>
</dbReference>
<dbReference type="Pfam" id="PF00370">
    <property type="entry name" value="FGGY_N"/>
    <property type="match status" value="1"/>
</dbReference>
<evidence type="ECO:0000313" key="7">
    <source>
        <dbReference type="Proteomes" id="UP000067698"/>
    </source>
</evidence>
<reference evidence="6 7" key="1">
    <citation type="journal article" date="2016" name="Genome Announc.">
        <title>Complete Genome Sequences of Aerococcus christensenii CCUG 28831T, Aerococcus sanguinicola CCUG 43001T, Aerococcus urinae CCUG 36881T, Aerococcus urinaeequi CCUG 28094T, Aerococcus urinaehominis CCUG 42038 BT, and Aerococcus viridans CCUG 4311T.</title>
        <authorList>
            <person name="Carkaci D."/>
            <person name="Dargis R."/>
            <person name="Nielsen X.C."/>
            <person name="Skovgaard O."/>
            <person name="Fuursted K."/>
            <person name="Christensen J.J."/>
        </authorList>
    </citation>
    <scope>NUCLEOTIDE SEQUENCE [LARGE SCALE GENOMIC DNA]</scope>
    <source>
        <strain evidence="6 7">CCUG28094</strain>
    </source>
</reference>
<dbReference type="InterPro" id="IPR000577">
    <property type="entry name" value="Carb_kinase_FGGY"/>
</dbReference>